<feature type="transmembrane region" description="Helical" evidence="7">
    <location>
        <begin position="98"/>
        <end position="115"/>
    </location>
</feature>
<keyword evidence="3" id="KW-1003">Cell membrane</keyword>
<keyword evidence="9" id="KW-1185">Reference proteome</keyword>
<dbReference type="STRING" id="64971.SAMN05421831_11029"/>
<comment type="subcellular location">
    <subcellularLocation>
        <location evidence="1">Membrane</location>
        <topology evidence="1">Multi-pass membrane protein</topology>
    </subcellularLocation>
</comment>
<dbReference type="GO" id="GO:0016020">
    <property type="term" value="C:membrane"/>
    <property type="evidence" value="ECO:0007669"/>
    <property type="project" value="UniProtKB-SubCell"/>
</dbReference>
<evidence type="ECO:0000256" key="2">
    <source>
        <dbReference type="ARBA" id="ARBA00022448"/>
    </source>
</evidence>
<name>A0A1H6TR50_9GAMM</name>
<feature type="transmembrane region" description="Helical" evidence="7">
    <location>
        <begin position="268"/>
        <end position="288"/>
    </location>
</feature>
<evidence type="ECO:0000313" key="8">
    <source>
        <dbReference type="EMBL" id="SEI78212.1"/>
    </source>
</evidence>
<dbReference type="AlphaFoldDB" id="A0A1H6TR50"/>
<reference evidence="9" key="1">
    <citation type="submission" date="2016-10" db="EMBL/GenBank/DDBJ databases">
        <authorList>
            <person name="Varghese N."/>
            <person name="Submissions S."/>
        </authorList>
    </citation>
    <scope>NUCLEOTIDE SEQUENCE [LARGE SCALE GENOMIC DNA]</scope>
    <source>
        <strain evidence="9">DSM 7165</strain>
    </source>
</reference>
<evidence type="ECO:0000256" key="1">
    <source>
        <dbReference type="ARBA" id="ARBA00004141"/>
    </source>
</evidence>
<feature type="transmembrane region" description="Helical" evidence="7">
    <location>
        <begin position="237"/>
        <end position="256"/>
    </location>
</feature>
<dbReference type="PANTHER" id="PTHR36838:SF1">
    <property type="entry name" value="SLR1864 PROTEIN"/>
    <property type="match status" value="1"/>
</dbReference>
<feature type="transmembrane region" description="Helical" evidence="7">
    <location>
        <begin position="6"/>
        <end position="24"/>
    </location>
</feature>
<gene>
    <name evidence="8" type="ORF">SAMN05421831_11029</name>
</gene>
<dbReference type="InterPro" id="IPR004776">
    <property type="entry name" value="Mem_transp_PIN-like"/>
</dbReference>
<evidence type="ECO:0000256" key="7">
    <source>
        <dbReference type="SAM" id="Phobius"/>
    </source>
</evidence>
<feature type="transmembrane region" description="Helical" evidence="7">
    <location>
        <begin position="64"/>
        <end position="86"/>
    </location>
</feature>
<dbReference type="PROSITE" id="PS51257">
    <property type="entry name" value="PROKAR_LIPOPROTEIN"/>
    <property type="match status" value="1"/>
</dbReference>
<sequence length="291" mass="31838">MIIEKLINTLLPVVLIVACGAAYGRWRRPDMRLSNQMNMDIFVPALVFSVLASKDFDILAYQELALAATAVVLGSGLLLLPIAYLLKLNLKTFLPPMMFNNTGNMGIPLLVLAFGEQALAAAVLVFVVEMLLHFSIGIYILDPKTSLLRMLKMPIVQASLLGILFSIQNWHLPAAVALPIEMLGQISIPLMLFALGVRLLDIDFSDWKLGAFGAVACPLSGLAVVVLLMPWLTLTSLQMQVLWVFAALPPAVLNYMLAEQYQQEPARVASLVLLGNLASLVVIPWVLAYQL</sequence>
<evidence type="ECO:0000256" key="3">
    <source>
        <dbReference type="ARBA" id="ARBA00022475"/>
    </source>
</evidence>
<evidence type="ECO:0000256" key="5">
    <source>
        <dbReference type="ARBA" id="ARBA00022989"/>
    </source>
</evidence>
<evidence type="ECO:0000256" key="6">
    <source>
        <dbReference type="ARBA" id="ARBA00023136"/>
    </source>
</evidence>
<evidence type="ECO:0008006" key="10">
    <source>
        <dbReference type="Google" id="ProtNLM"/>
    </source>
</evidence>
<feature type="transmembrane region" description="Helical" evidence="7">
    <location>
        <begin position="176"/>
        <end position="197"/>
    </location>
</feature>
<proteinExistence type="predicted"/>
<evidence type="ECO:0000256" key="4">
    <source>
        <dbReference type="ARBA" id="ARBA00022692"/>
    </source>
</evidence>
<organism evidence="8 9">
    <name type="scientific">Allopseudospirillum japonicum</name>
    <dbReference type="NCBI Taxonomy" id="64971"/>
    <lineage>
        <taxon>Bacteria</taxon>
        <taxon>Pseudomonadati</taxon>
        <taxon>Pseudomonadota</taxon>
        <taxon>Gammaproteobacteria</taxon>
        <taxon>Oceanospirillales</taxon>
        <taxon>Oceanospirillaceae</taxon>
        <taxon>Allopseudospirillum</taxon>
    </lineage>
</organism>
<evidence type="ECO:0000313" key="9">
    <source>
        <dbReference type="Proteomes" id="UP000242999"/>
    </source>
</evidence>
<protein>
    <recommendedName>
        <fullName evidence="10">Permease</fullName>
    </recommendedName>
</protein>
<feature type="transmembrane region" description="Helical" evidence="7">
    <location>
        <begin position="153"/>
        <end position="170"/>
    </location>
</feature>
<keyword evidence="2" id="KW-0813">Transport</keyword>
<dbReference type="EMBL" id="FNYH01000010">
    <property type="protein sequence ID" value="SEI78212.1"/>
    <property type="molecule type" value="Genomic_DNA"/>
</dbReference>
<dbReference type="PANTHER" id="PTHR36838">
    <property type="entry name" value="AUXIN EFFLUX CARRIER FAMILY PROTEIN"/>
    <property type="match status" value="1"/>
</dbReference>
<dbReference type="GO" id="GO:0055085">
    <property type="term" value="P:transmembrane transport"/>
    <property type="evidence" value="ECO:0007669"/>
    <property type="project" value="InterPro"/>
</dbReference>
<dbReference type="Proteomes" id="UP000242999">
    <property type="component" value="Unassembled WGS sequence"/>
</dbReference>
<keyword evidence="6 7" id="KW-0472">Membrane</keyword>
<keyword evidence="4 7" id="KW-0812">Transmembrane</keyword>
<keyword evidence="5 7" id="KW-1133">Transmembrane helix</keyword>
<dbReference type="Pfam" id="PF03547">
    <property type="entry name" value="Mem_trans"/>
    <property type="match status" value="1"/>
</dbReference>
<feature type="transmembrane region" description="Helical" evidence="7">
    <location>
        <begin position="121"/>
        <end position="141"/>
    </location>
</feature>
<feature type="transmembrane region" description="Helical" evidence="7">
    <location>
        <begin position="209"/>
        <end position="231"/>
    </location>
</feature>
<accession>A0A1H6TR50</accession>